<organism evidence="1 2">
    <name type="scientific">Hirsutella minnesotensis 3608</name>
    <dbReference type="NCBI Taxonomy" id="1043627"/>
    <lineage>
        <taxon>Eukaryota</taxon>
        <taxon>Fungi</taxon>
        <taxon>Dikarya</taxon>
        <taxon>Ascomycota</taxon>
        <taxon>Pezizomycotina</taxon>
        <taxon>Sordariomycetes</taxon>
        <taxon>Hypocreomycetidae</taxon>
        <taxon>Hypocreales</taxon>
        <taxon>Ophiocordycipitaceae</taxon>
        <taxon>Hirsutella</taxon>
    </lineage>
</organism>
<name>A0A0F7ZH10_9HYPO</name>
<evidence type="ECO:0000313" key="1">
    <source>
        <dbReference type="EMBL" id="KJZ71826.1"/>
    </source>
</evidence>
<keyword evidence="2" id="KW-1185">Reference proteome</keyword>
<dbReference type="AlphaFoldDB" id="A0A0F7ZH10"/>
<gene>
    <name evidence="1" type="ORF">HIM_08797</name>
</gene>
<proteinExistence type="predicted"/>
<evidence type="ECO:0000313" key="2">
    <source>
        <dbReference type="Proteomes" id="UP000054481"/>
    </source>
</evidence>
<dbReference type="OrthoDB" id="409543at2759"/>
<sequence length="69" mass="8036">MSMVMGLICEEDNWDGPKYVAEHVYAIEFMVDAQLINEMTAWNRPRQFEFMSLALPKHGEAESEDQRQA</sequence>
<accession>A0A0F7ZH10</accession>
<reference evidence="1 2" key="1">
    <citation type="journal article" date="2014" name="Genome Biol. Evol.">
        <title>Comparative genomics and transcriptomics analyses reveal divergent lifestyle features of nematode endoparasitic fungus Hirsutella minnesotensis.</title>
        <authorList>
            <person name="Lai Y."/>
            <person name="Liu K."/>
            <person name="Zhang X."/>
            <person name="Zhang X."/>
            <person name="Li K."/>
            <person name="Wang N."/>
            <person name="Shu C."/>
            <person name="Wu Y."/>
            <person name="Wang C."/>
            <person name="Bushley K.E."/>
            <person name="Xiang M."/>
            <person name="Liu X."/>
        </authorList>
    </citation>
    <scope>NUCLEOTIDE SEQUENCE [LARGE SCALE GENOMIC DNA]</scope>
    <source>
        <strain evidence="1 2">3608</strain>
    </source>
</reference>
<protein>
    <submittedName>
        <fullName evidence="1">Uncharacterized protein</fullName>
    </submittedName>
</protein>
<dbReference type="EMBL" id="KQ030560">
    <property type="protein sequence ID" value="KJZ71826.1"/>
    <property type="molecule type" value="Genomic_DNA"/>
</dbReference>
<dbReference type="Proteomes" id="UP000054481">
    <property type="component" value="Unassembled WGS sequence"/>
</dbReference>